<evidence type="ECO:0000313" key="2">
    <source>
        <dbReference type="Proteomes" id="UP001161580"/>
    </source>
</evidence>
<dbReference type="RefSeq" id="WP_311785064.1">
    <property type="nucleotide sequence ID" value="NZ_JALDYY010000001.1"/>
</dbReference>
<organism evidence="1 2">
    <name type="scientific">Ferirhizobium litorale</name>
    <dbReference type="NCBI Taxonomy" id="2927786"/>
    <lineage>
        <taxon>Bacteria</taxon>
        <taxon>Pseudomonadati</taxon>
        <taxon>Pseudomonadota</taxon>
        <taxon>Alphaproteobacteria</taxon>
        <taxon>Hyphomicrobiales</taxon>
        <taxon>Rhizobiaceae</taxon>
        <taxon>Ferirhizobium</taxon>
    </lineage>
</organism>
<dbReference type="AlphaFoldDB" id="A0AAE3TZE7"/>
<reference evidence="1" key="1">
    <citation type="submission" date="2022-03" db="EMBL/GenBank/DDBJ databases">
        <title>Fererhizobium litorale gen. nov., sp. nov., isolated from sandy sediments of the Sea of Japan seashore.</title>
        <authorList>
            <person name="Romanenko L."/>
            <person name="Kurilenko V."/>
            <person name="Otstavnykh N."/>
            <person name="Svetashev V."/>
            <person name="Tekutyeva L."/>
            <person name="Isaeva M."/>
            <person name="Mikhailov V."/>
        </authorList>
    </citation>
    <scope>NUCLEOTIDE SEQUENCE</scope>
    <source>
        <strain evidence="1">KMM 9576</strain>
    </source>
</reference>
<sequence length="154" mass="16799">MLLGKSVFQSVLERVESESPEGEQEAAAATPFRVAGLTSGFVVDGSANEIPTADRVETAYLDFIAEEPRPDLAVTDKPLVMPSHLARVTPEEIAADLDLSGADTPLTLAEKRRAFARANHPDGIAEAFRENANIRMTIANQLIDGAMRRLERRR</sequence>
<protein>
    <submittedName>
        <fullName evidence="1">Uncharacterized protein</fullName>
    </submittedName>
</protein>
<accession>A0AAE3TZE7</accession>
<name>A0AAE3TZE7_9HYPH</name>
<dbReference type="EMBL" id="JALDYZ010000001">
    <property type="protein sequence ID" value="MDI7920904.1"/>
    <property type="molecule type" value="Genomic_DNA"/>
</dbReference>
<evidence type="ECO:0000313" key="1">
    <source>
        <dbReference type="EMBL" id="MDI7920904.1"/>
    </source>
</evidence>
<proteinExistence type="predicted"/>
<comment type="caution">
    <text evidence="1">The sequence shown here is derived from an EMBL/GenBank/DDBJ whole genome shotgun (WGS) entry which is preliminary data.</text>
</comment>
<gene>
    <name evidence="1" type="ORF">MRS75_02270</name>
</gene>
<dbReference type="Proteomes" id="UP001161580">
    <property type="component" value="Unassembled WGS sequence"/>
</dbReference>
<keyword evidence="2" id="KW-1185">Reference proteome</keyword>